<dbReference type="EMBL" id="PDLO01000003">
    <property type="protein sequence ID" value="PHK98735.1"/>
    <property type="molecule type" value="Genomic_DNA"/>
</dbReference>
<reference evidence="3 4" key="1">
    <citation type="submission" date="2017-10" db="EMBL/GenBank/DDBJ databases">
        <title>The draft genome sequence of Lewinella marina KCTC 32374.</title>
        <authorList>
            <person name="Wang K."/>
        </authorList>
    </citation>
    <scope>NUCLEOTIDE SEQUENCE [LARGE SCALE GENOMIC DNA]</scope>
    <source>
        <strain evidence="3 4">MKG-38</strain>
    </source>
</reference>
<dbReference type="Proteomes" id="UP000226437">
    <property type="component" value="Unassembled WGS sequence"/>
</dbReference>
<comment type="caution">
    <text evidence="3">The sequence shown here is derived from an EMBL/GenBank/DDBJ whole genome shotgun (WGS) entry which is preliminary data.</text>
</comment>
<keyword evidence="4" id="KW-1185">Reference proteome</keyword>
<sequence>MANYGSPMQTALPLLAIFTTLLLGCAPQTPAAQAGEPAPDARQIQSTDWAGVYAGTVPAPNGGTAIETVLQIHPDTTYTLVTRPAGSPVEPQRFSGRFAWQPDGKGLKLLDIDSTDRPIYYAVGDGLLRQQDLVTVSIEGRSTNNYDLQKDSLGLAGQRWELSELDGTPLPRAKQNPYLTFFLTDQRVQGHAGCNSLSGNYRVESGELAFPPLVTTKMACPQLEVEKKFLEALHATTNHEVKDGQLILKDGSGKVRAVFKGQ</sequence>
<dbReference type="Pfam" id="PF04170">
    <property type="entry name" value="NlpE"/>
    <property type="match status" value="1"/>
</dbReference>
<protein>
    <recommendedName>
        <fullName evidence="2">DUF306 domain-containing protein</fullName>
    </recommendedName>
</protein>
<gene>
    <name evidence="3" type="ORF">CGL56_09725</name>
</gene>
<dbReference type="AlphaFoldDB" id="A0A2G0CFI8"/>
<feature type="chain" id="PRO_5013968283" description="DUF306 domain-containing protein" evidence="1">
    <location>
        <begin position="35"/>
        <end position="262"/>
    </location>
</feature>
<accession>A0A2G0CFI8</accession>
<organism evidence="3 4">
    <name type="scientific">Neolewinella marina</name>
    <dbReference type="NCBI Taxonomy" id="438751"/>
    <lineage>
        <taxon>Bacteria</taxon>
        <taxon>Pseudomonadati</taxon>
        <taxon>Bacteroidota</taxon>
        <taxon>Saprospiria</taxon>
        <taxon>Saprospirales</taxon>
        <taxon>Lewinellaceae</taxon>
        <taxon>Neolewinella</taxon>
    </lineage>
</organism>
<keyword evidence="1" id="KW-0732">Signal</keyword>
<dbReference type="InterPro" id="IPR038670">
    <property type="entry name" value="HslJ-like_sf"/>
</dbReference>
<evidence type="ECO:0000313" key="4">
    <source>
        <dbReference type="Proteomes" id="UP000226437"/>
    </source>
</evidence>
<name>A0A2G0CFI8_9BACT</name>
<dbReference type="InterPro" id="IPR007298">
    <property type="entry name" value="Cu-R_lipoprotein_NlpE"/>
</dbReference>
<evidence type="ECO:0000313" key="3">
    <source>
        <dbReference type="EMBL" id="PHK98735.1"/>
    </source>
</evidence>
<dbReference type="InterPro" id="IPR005184">
    <property type="entry name" value="DUF306_Meta_HslJ"/>
</dbReference>
<feature type="signal peptide" evidence="1">
    <location>
        <begin position="1"/>
        <end position="34"/>
    </location>
</feature>
<proteinExistence type="predicted"/>
<dbReference type="PANTHER" id="PTHR35535:SF1">
    <property type="entry name" value="HEAT SHOCK PROTEIN HSLJ"/>
    <property type="match status" value="1"/>
</dbReference>
<dbReference type="Gene3D" id="2.40.128.640">
    <property type="match status" value="1"/>
</dbReference>
<dbReference type="InterPro" id="IPR053147">
    <property type="entry name" value="Hsp_HslJ-like"/>
</dbReference>
<evidence type="ECO:0000259" key="2">
    <source>
        <dbReference type="Pfam" id="PF03724"/>
    </source>
</evidence>
<dbReference type="Pfam" id="PF03724">
    <property type="entry name" value="META"/>
    <property type="match status" value="1"/>
</dbReference>
<dbReference type="OrthoDB" id="5348860at2"/>
<evidence type="ECO:0000256" key="1">
    <source>
        <dbReference type="SAM" id="SignalP"/>
    </source>
</evidence>
<feature type="domain" description="DUF306" evidence="2">
    <location>
        <begin position="155"/>
        <end position="260"/>
    </location>
</feature>
<dbReference type="Gene3D" id="2.40.128.270">
    <property type="match status" value="1"/>
</dbReference>
<dbReference type="PANTHER" id="PTHR35535">
    <property type="entry name" value="HEAT SHOCK PROTEIN HSLJ"/>
    <property type="match status" value="1"/>
</dbReference>